<keyword evidence="5 9" id="KW-1133">Transmembrane helix</keyword>
<evidence type="ECO:0000256" key="2">
    <source>
        <dbReference type="ARBA" id="ARBA00006618"/>
    </source>
</evidence>
<evidence type="ECO:0000256" key="10">
    <source>
        <dbReference type="SAM" id="SignalP"/>
    </source>
</evidence>
<feature type="transmembrane region" description="Helical" evidence="9">
    <location>
        <begin position="628"/>
        <end position="651"/>
    </location>
</feature>
<dbReference type="Proteomes" id="UP000694941">
    <property type="component" value="Unplaced"/>
</dbReference>
<protein>
    <submittedName>
        <fullName evidence="12">SID1 transmembrane family member 1-like</fullName>
    </submittedName>
</protein>
<organism evidence="11 12">
    <name type="scientific">Limulus polyphemus</name>
    <name type="common">Atlantic horseshoe crab</name>
    <dbReference type="NCBI Taxonomy" id="6850"/>
    <lineage>
        <taxon>Eukaryota</taxon>
        <taxon>Metazoa</taxon>
        <taxon>Ecdysozoa</taxon>
        <taxon>Arthropoda</taxon>
        <taxon>Chelicerata</taxon>
        <taxon>Merostomata</taxon>
        <taxon>Xiphosura</taxon>
        <taxon>Limulidae</taxon>
        <taxon>Limulus</taxon>
    </lineage>
</organism>
<evidence type="ECO:0000256" key="6">
    <source>
        <dbReference type="ARBA" id="ARBA00023136"/>
    </source>
</evidence>
<evidence type="ECO:0000256" key="7">
    <source>
        <dbReference type="ARBA" id="ARBA00023180"/>
    </source>
</evidence>
<feature type="transmembrane region" description="Helical" evidence="9">
    <location>
        <begin position="540"/>
        <end position="558"/>
    </location>
</feature>
<dbReference type="RefSeq" id="XP_022249983.1">
    <property type="nucleotide sequence ID" value="XM_022394275.1"/>
</dbReference>
<evidence type="ECO:0000313" key="11">
    <source>
        <dbReference type="Proteomes" id="UP000694941"/>
    </source>
</evidence>
<feature type="signal peptide" evidence="10">
    <location>
        <begin position="1"/>
        <end position="25"/>
    </location>
</feature>
<evidence type="ECO:0000256" key="1">
    <source>
        <dbReference type="ARBA" id="ARBA00004141"/>
    </source>
</evidence>
<keyword evidence="3 9" id="KW-0812">Transmembrane</keyword>
<proteinExistence type="inferred from homology"/>
<comment type="similarity">
    <text evidence="2">Belongs to the SID1 family.</text>
</comment>
<evidence type="ECO:0000256" key="5">
    <source>
        <dbReference type="ARBA" id="ARBA00022989"/>
    </source>
</evidence>
<feature type="transmembrane region" description="Helical" evidence="9">
    <location>
        <begin position="793"/>
        <end position="814"/>
    </location>
</feature>
<evidence type="ECO:0000256" key="8">
    <source>
        <dbReference type="SAM" id="MobiDB-lite"/>
    </source>
</evidence>
<evidence type="ECO:0000256" key="3">
    <source>
        <dbReference type="ARBA" id="ARBA00022692"/>
    </source>
</evidence>
<keyword evidence="7" id="KW-0325">Glycoprotein</keyword>
<feature type="transmembrane region" description="Helical" evidence="9">
    <location>
        <begin position="712"/>
        <end position="735"/>
    </location>
</feature>
<name>A0ABM1T277_LIMPO</name>
<sequence length="911" mass="104385">MYFMSEKCCVIFLFICGYNFIFSEAVEDQYYNINRTNSTTNTTPANTNNSTSSVSILSNTENNTDSIIDVVKFSSRELEVERKIATTRTSSLATTTNQPKHVNFATLRNSATKVNNFFPKIIQGEFNETYNNTVVAQDIEVIYCFVYDYHPNQTSAIRIMVSSENATQYSPVMFVVKQDTGIFSWQVPMVMERHEYIHVSRTLCPMQNYRNTYRPVPPGNQSIYVDVSTSSKIPVPFLLRMTTIPEFVLKTGEEMHVKVSPSEPQFFQYNFPPDKDLVLVQITSEDSLCITVSIQNIECPVLDLDTKIEFVGLYQTMSHKGGITVRREDFPTSQFYVVIVVRPTDYQCEGQAKIQPASNQKREKDVKITVIPKITKMEYYEAVFGTLGIFFMFYIFSIVISASSCLRAWKTPSVNVHKERSDSASCTRQPRKMRNYGSITDGVNSTNILAETSSMIHQSENVAYEISSASISDDTMSDSLFDETDVDMLDDADEEKDVFRTKTFLYVTDLARKKEKKLGKKICDILLVSMKTLVYQWKNLIIIAIFYGVPVIQLVYTYQKVLNVTGNQDICYYNFLCAHPIGVFSDFNHVYSNLGYIMLGLLFLGLVRRREFVQHDRVDKNCGIPGHFGLFYAMGLALIMEGVLSGCYHVCPNGSNFQFDTTTMYVIAMLCMMKIYQNRHPDILAKSHFAYLFIAVVAVICVIGVLKRSTVFWIVFVPMHVLLGLALSAQIYYMGRWKLNMGIFKRMYQTMRVDLHSPFTRPMYMDRLVLLLVGNFVNWLLAGYGLYTQPRDVASYLVALFITNLLLYVAFYIIMKLRHKERILPVSLLYILLSAATWAAALFFFLQNVTSWQGTPAQSREHNRNCLLLHFYDDHDIWHLLSSSALFFSFMILLTLDDDLVSTSRDSIPVF</sequence>
<gene>
    <name evidence="12" type="primary">LOC106466299</name>
</gene>
<evidence type="ECO:0000313" key="12">
    <source>
        <dbReference type="RefSeq" id="XP_022249983.1"/>
    </source>
</evidence>
<feature type="transmembrane region" description="Helical" evidence="9">
    <location>
        <begin position="688"/>
        <end position="706"/>
    </location>
</feature>
<comment type="subcellular location">
    <subcellularLocation>
        <location evidence="1">Membrane</location>
        <topology evidence="1">Multi-pass membrane protein</topology>
    </subcellularLocation>
</comment>
<dbReference type="PANTHER" id="PTHR12185">
    <property type="entry name" value="SID1 TRANSMEMBRANE FAMILY MEMEBER"/>
    <property type="match status" value="1"/>
</dbReference>
<evidence type="ECO:0000256" key="9">
    <source>
        <dbReference type="SAM" id="Phobius"/>
    </source>
</evidence>
<evidence type="ECO:0000256" key="4">
    <source>
        <dbReference type="ARBA" id="ARBA00022729"/>
    </source>
</evidence>
<feature type="region of interest" description="Disordered" evidence="8">
    <location>
        <begin position="37"/>
        <end position="56"/>
    </location>
</feature>
<keyword evidence="4 10" id="KW-0732">Signal</keyword>
<accession>A0ABM1T277</accession>
<dbReference type="Pfam" id="PF13965">
    <property type="entry name" value="SID-1_RNA_chan"/>
    <property type="match status" value="1"/>
</dbReference>
<dbReference type="GeneID" id="106466299"/>
<feature type="transmembrane region" description="Helical" evidence="9">
    <location>
        <begin position="826"/>
        <end position="846"/>
    </location>
</feature>
<feature type="transmembrane region" description="Helical" evidence="9">
    <location>
        <begin position="768"/>
        <end position="787"/>
    </location>
</feature>
<feature type="chain" id="PRO_5047161159" evidence="10">
    <location>
        <begin position="26"/>
        <end position="911"/>
    </location>
</feature>
<feature type="transmembrane region" description="Helical" evidence="9">
    <location>
        <begin position="657"/>
        <end position="676"/>
    </location>
</feature>
<feature type="transmembrane region" description="Helical" evidence="9">
    <location>
        <begin position="379"/>
        <end position="400"/>
    </location>
</feature>
<feature type="transmembrane region" description="Helical" evidence="9">
    <location>
        <begin position="877"/>
        <end position="896"/>
    </location>
</feature>
<feature type="transmembrane region" description="Helical" evidence="9">
    <location>
        <begin position="590"/>
        <end position="607"/>
    </location>
</feature>
<dbReference type="PANTHER" id="PTHR12185:SF14">
    <property type="entry name" value="CHOLESTEROL UPTAKE PROTEIN 1"/>
    <property type="match status" value="1"/>
</dbReference>
<keyword evidence="11" id="KW-1185">Reference proteome</keyword>
<dbReference type="InterPro" id="IPR025958">
    <property type="entry name" value="SID1_TM_fam"/>
</dbReference>
<keyword evidence="6 9" id="KW-0472">Membrane</keyword>
<reference evidence="12" key="1">
    <citation type="submission" date="2025-08" db="UniProtKB">
        <authorList>
            <consortium name="RefSeq"/>
        </authorList>
    </citation>
    <scope>IDENTIFICATION</scope>
    <source>
        <tissue evidence="12">Muscle</tissue>
    </source>
</reference>